<evidence type="ECO:0000313" key="1">
    <source>
        <dbReference type="EMBL" id="GBN83772.1"/>
    </source>
</evidence>
<name>A0A4Y2S6H4_ARAVE</name>
<organism evidence="1 2">
    <name type="scientific">Araneus ventricosus</name>
    <name type="common">Orbweaver spider</name>
    <name type="synonym">Epeira ventricosa</name>
    <dbReference type="NCBI Taxonomy" id="182803"/>
    <lineage>
        <taxon>Eukaryota</taxon>
        <taxon>Metazoa</taxon>
        <taxon>Ecdysozoa</taxon>
        <taxon>Arthropoda</taxon>
        <taxon>Chelicerata</taxon>
        <taxon>Arachnida</taxon>
        <taxon>Araneae</taxon>
        <taxon>Araneomorphae</taxon>
        <taxon>Entelegynae</taxon>
        <taxon>Araneoidea</taxon>
        <taxon>Araneidae</taxon>
        <taxon>Araneus</taxon>
    </lineage>
</organism>
<accession>A0A4Y2S6H4</accession>
<proteinExistence type="predicted"/>
<dbReference type="EMBL" id="BGPR01020089">
    <property type="protein sequence ID" value="GBN83772.1"/>
    <property type="molecule type" value="Genomic_DNA"/>
</dbReference>
<gene>
    <name evidence="1" type="ORF">AVEN_122098_1</name>
</gene>
<comment type="caution">
    <text evidence="1">The sequence shown here is derived from an EMBL/GenBank/DDBJ whole genome shotgun (WGS) entry which is preliminary data.</text>
</comment>
<dbReference type="AlphaFoldDB" id="A0A4Y2S6H4"/>
<reference evidence="1 2" key="1">
    <citation type="journal article" date="2019" name="Sci. Rep.">
        <title>Orb-weaving spider Araneus ventricosus genome elucidates the spidroin gene catalogue.</title>
        <authorList>
            <person name="Kono N."/>
            <person name="Nakamura H."/>
            <person name="Ohtoshi R."/>
            <person name="Moran D.A.P."/>
            <person name="Shinohara A."/>
            <person name="Yoshida Y."/>
            <person name="Fujiwara M."/>
            <person name="Mori M."/>
            <person name="Tomita M."/>
            <person name="Arakawa K."/>
        </authorList>
    </citation>
    <scope>NUCLEOTIDE SEQUENCE [LARGE SCALE GENOMIC DNA]</scope>
</reference>
<keyword evidence="2" id="KW-1185">Reference proteome</keyword>
<dbReference type="Proteomes" id="UP000499080">
    <property type="component" value="Unassembled WGS sequence"/>
</dbReference>
<sequence length="82" mass="9457">MYMGLVPTLSDSGDQTFPPTQLVWHGSLESEGAVGCHPHHPTTWRDTSLSSPRIPSKWDRNIWRVKVDQVREILFSVNRYHN</sequence>
<protein>
    <submittedName>
        <fullName evidence="1">Uncharacterized protein</fullName>
    </submittedName>
</protein>
<evidence type="ECO:0000313" key="2">
    <source>
        <dbReference type="Proteomes" id="UP000499080"/>
    </source>
</evidence>